<evidence type="ECO:0000313" key="2">
    <source>
        <dbReference type="EMBL" id="EGG18330.1"/>
    </source>
</evidence>
<dbReference type="OrthoDB" id="23586at2759"/>
<evidence type="ECO:0000256" key="1">
    <source>
        <dbReference type="SAM" id="Phobius"/>
    </source>
</evidence>
<dbReference type="KEGG" id="dfa:DFA_03824"/>
<dbReference type="AlphaFoldDB" id="F4Q0H9"/>
<keyword evidence="1" id="KW-0812">Transmembrane</keyword>
<dbReference type="EMBL" id="GL883018">
    <property type="protein sequence ID" value="EGG18330.1"/>
    <property type="molecule type" value="Genomic_DNA"/>
</dbReference>
<name>F4Q0H9_CACFS</name>
<gene>
    <name evidence="2" type="ORF">DFA_03824</name>
</gene>
<dbReference type="RefSeq" id="XP_004366234.1">
    <property type="nucleotide sequence ID" value="XM_004366177.1"/>
</dbReference>
<keyword evidence="1" id="KW-0472">Membrane</keyword>
<accession>F4Q0H9</accession>
<organism evidence="2 3">
    <name type="scientific">Cavenderia fasciculata</name>
    <name type="common">Slime mold</name>
    <name type="synonym">Dictyostelium fasciculatum</name>
    <dbReference type="NCBI Taxonomy" id="261658"/>
    <lineage>
        <taxon>Eukaryota</taxon>
        <taxon>Amoebozoa</taxon>
        <taxon>Evosea</taxon>
        <taxon>Eumycetozoa</taxon>
        <taxon>Dictyostelia</taxon>
        <taxon>Acytosteliales</taxon>
        <taxon>Cavenderiaceae</taxon>
        <taxon>Cavenderia</taxon>
    </lineage>
</organism>
<keyword evidence="3" id="KW-1185">Reference proteome</keyword>
<protein>
    <submittedName>
        <fullName evidence="2">Uncharacterized protein</fullName>
    </submittedName>
</protein>
<reference evidence="3" key="1">
    <citation type="journal article" date="2011" name="Genome Res.">
        <title>Phylogeny-wide analysis of social amoeba genomes highlights ancient origins for complex intercellular communication.</title>
        <authorList>
            <person name="Heidel A.J."/>
            <person name="Lawal H.M."/>
            <person name="Felder M."/>
            <person name="Schilde C."/>
            <person name="Helps N.R."/>
            <person name="Tunggal B."/>
            <person name="Rivero F."/>
            <person name="John U."/>
            <person name="Schleicher M."/>
            <person name="Eichinger L."/>
            <person name="Platzer M."/>
            <person name="Noegel A.A."/>
            <person name="Schaap P."/>
            <person name="Gloeckner G."/>
        </authorList>
    </citation>
    <scope>NUCLEOTIDE SEQUENCE [LARGE SCALE GENOMIC DNA]</scope>
    <source>
        <strain evidence="3">SH3</strain>
    </source>
</reference>
<keyword evidence="1" id="KW-1133">Transmembrane helix</keyword>
<evidence type="ECO:0000313" key="3">
    <source>
        <dbReference type="Proteomes" id="UP000007797"/>
    </source>
</evidence>
<proteinExistence type="predicted"/>
<sequence>MEEMDIVKPGILRPPTVLEQILEAQPEKLPDKSNIVHHFEFELETLRTDIYQKDDGKTYTALPKTRVKRSDEPERTLNITAKNDEVPEYDIFKEFTNDATGDAEGMAILKNMSIFDNKGRNVVKERAEKYMIENILYCTDPAILALFDIKKPDLAGSRLDLLDTDDRKSFYKELSVPFIAYVLAEKNPTDPIVSRISVSKCLEKLKSVMLEHKGKKDMFSIHARFLFEYAFYECRPWMGTFLRNPDRWSRLFYLYTRSDAFYKTWDSLYIKENARTREDYFAEIQNVKAILNVLEPLGKYANDAVFYMNVHTMFYYMGPSLKKNDVIDKALKESVAVLMKRIKEKGSQSHQNVITSLSFSAGMGGATTEFHKALVEIQYQLLDGVDFTKGPAAFLDDLGNKFYAKLKVKCPSLVYNLAFKNVCLAIFRGCQALLIGYTIYNRKSLDTFSKAYFTLDSIGVVLDVATSINAGNEGFTEIGTYIGKLLRTIPNAELQTAFDYIFVADAASFILTRFTPVLLGISFIKSLTDTVDDLKEGGWGKAVFDGVTAFISLGAALLLFAGVAWSGPLALLTGVTVVVIQGAKSLIFDDPSETKQFFDKYLPADLKRTSPTDKVYVPTILINGYNK</sequence>
<feature type="transmembrane region" description="Helical" evidence="1">
    <location>
        <begin position="569"/>
        <end position="588"/>
    </location>
</feature>
<dbReference type="Proteomes" id="UP000007797">
    <property type="component" value="Unassembled WGS sequence"/>
</dbReference>
<dbReference type="GeneID" id="14870757"/>